<evidence type="ECO:0000256" key="2">
    <source>
        <dbReference type="SAM" id="MobiDB-lite"/>
    </source>
</evidence>
<gene>
    <name evidence="3" type="ORF">EHO60_05310</name>
</gene>
<keyword evidence="4" id="KW-1185">Reference proteome</keyword>
<name>A0A4R9GG92_9LEPT</name>
<dbReference type="OrthoDB" id="312829at2"/>
<dbReference type="SUPFAM" id="SSF48452">
    <property type="entry name" value="TPR-like"/>
    <property type="match status" value="2"/>
</dbReference>
<dbReference type="AlphaFoldDB" id="A0A4R9GG92"/>
<dbReference type="PANTHER" id="PTHR12558:SF44">
    <property type="entry name" value="TETRATRICOPEPTIDE REPEAT-CONTAINING PROTEIN"/>
    <property type="match status" value="1"/>
</dbReference>
<organism evidence="3 4">
    <name type="scientific">Leptospira fletcheri</name>
    <dbReference type="NCBI Taxonomy" id="2484981"/>
    <lineage>
        <taxon>Bacteria</taxon>
        <taxon>Pseudomonadati</taxon>
        <taxon>Spirochaetota</taxon>
        <taxon>Spirochaetia</taxon>
        <taxon>Leptospirales</taxon>
        <taxon>Leptospiraceae</taxon>
        <taxon>Leptospira</taxon>
    </lineage>
</organism>
<protein>
    <submittedName>
        <fullName evidence="3">Anaphase-promoting complex, cyclosome, subunit 3</fullName>
    </submittedName>
</protein>
<feature type="region of interest" description="Disordered" evidence="2">
    <location>
        <begin position="498"/>
        <end position="527"/>
    </location>
</feature>
<evidence type="ECO:0000256" key="1">
    <source>
        <dbReference type="PROSITE-ProRule" id="PRU00339"/>
    </source>
</evidence>
<dbReference type="Proteomes" id="UP000298458">
    <property type="component" value="Unassembled WGS sequence"/>
</dbReference>
<evidence type="ECO:0000313" key="3">
    <source>
        <dbReference type="EMBL" id="TGK11714.1"/>
    </source>
</evidence>
<sequence length="527" mass="61261">MPGRYRQNLRRSYVTDFLNLAKLLSGVAVLCFFFTSSALLSADLKDGKKAYSRKDYTEALKQFQKYNDNNPSSGEAWMYMGYIYESRKDYTKSIQAFKKAVTLNLPKKDLVNCYTKIILYYNYHREYGEVIAYANRLLKIAPDLNHIQKIRAAAEEKHSGASRPQKIPLPQEVEEEQETVSSLEKKLNKDPNNKNIKWQLSLAYYNEKEFRKSETILAELVKDEPENLEYGYKYGALLVRLGKYDDALATLAKIEPKIPSEKEKLLYFTHLTQAAAFHKKRNFEEATKYYRKAYANKQTVLPLIGITKIKWQVKDCENAIKTAEKALEFGEKTREIKMYVALCKIQGGKKEEGYDTLKEIASAIEKENPKFQNLPEVYNDGILKLARYYTNTGDYEKALRYFKSVEPDEEEEREYRFYLGKAYYYTGSVEKAITLLEKIENSANAFYLLAKCQARLGNMDATMSYIKKAADLNSSLWISAIKEKEFIKFKENEPFRQFLETRSGTRSPKNEPENPRSEESEKDDSDR</sequence>
<feature type="region of interest" description="Disordered" evidence="2">
    <location>
        <begin position="154"/>
        <end position="188"/>
    </location>
</feature>
<evidence type="ECO:0000313" key="4">
    <source>
        <dbReference type="Proteomes" id="UP000298458"/>
    </source>
</evidence>
<dbReference type="Pfam" id="PF12895">
    <property type="entry name" value="ANAPC3"/>
    <property type="match status" value="1"/>
</dbReference>
<dbReference type="Gene3D" id="1.25.40.10">
    <property type="entry name" value="Tetratricopeptide repeat domain"/>
    <property type="match status" value="3"/>
</dbReference>
<feature type="repeat" description="TPR" evidence="1">
    <location>
        <begin position="74"/>
        <end position="107"/>
    </location>
</feature>
<dbReference type="EMBL" id="RQET01000004">
    <property type="protein sequence ID" value="TGK11714.1"/>
    <property type="molecule type" value="Genomic_DNA"/>
</dbReference>
<accession>A0A4R9GG92</accession>
<feature type="compositionally biased region" description="Basic and acidic residues" evidence="2">
    <location>
        <begin position="508"/>
        <end position="527"/>
    </location>
</feature>
<proteinExistence type="predicted"/>
<dbReference type="InterPro" id="IPR011990">
    <property type="entry name" value="TPR-like_helical_dom_sf"/>
</dbReference>
<dbReference type="SMART" id="SM00028">
    <property type="entry name" value="TPR"/>
    <property type="match status" value="5"/>
</dbReference>
<dbReference type="RefSeq" id="WP_135767118.1">
    <property type="nucleotide sequence ID" value="NZ_RQET01000004.1"/>
</dbReference>
<dbReference type="Pfam" id="PF13432">
    <property type="entry name" value="TPR_16"/>
    <property type="match status" value="2"/>
</dbReference>
<reference evidence="3" key="1">
    <citation type="journal article" date="2019" name="PLoS Negl. Trop. Dis.">
        <title>Revisiting the worldwide diversity of Leptospira species in the environment.</title>
        <authorList>
            <person name="Vincent A.T."/>
            <person name="Schiettekatte O."/>
            <person name="Bourhy P."/>
            <person name="Veyrier F.J."/>
            <person name="Picardeau M."/>
        </authorList>
    </citation>
    <scope>NUCLEOTIDE SEQUENCE [LARGE SCALE GENOMIC DNA]</scope>
    <source>
        <strain evidence="3">SSW15</strain>
    </source>
</reference>
<comment type="caution">
    <text evidence="3">The sequence shown here is derived from an EMBL/GenBank/DDBJ whole genome shotgun (WGS) entry which is preliminary data.</text>
</comment>
<dbReference type="InterPro" id="IPR019734">
    <property type="entry name" value="TPR_rpt"/>
</dbReference>
<dbReference type="GO" id="GO:0051301">
    <property type="term" value="P:cell division"/>
    <property type="evidence" value="ECO:0007669"/>
    <property type="project" value="TreeGrafter"/>
</dbReference>
<dbReference type="PROSITE" id="PS50005">
    <property type="entry name" value="TPR"/>
    <property type="match status" value="1"/>
</dbReference>
<keyword evidence="1" id="KW-0802">TPR repeat</keyword>
<dbReference type="PANTHER" id="PTHR12558">
    <property type="entry name" value="CELL DIVISION CYCLE 16,23,27"/>
    <property type="match status" value="1"/>
</dbReference>